<dbReference type="KEGG" id="rga:RGR602_PC00624"/>
<dbReference type="Gene3D" id="1.10.1040.10">
    <property type="entry name" value="N-(1-d-carboxylethyl)-l-norvaline Dehydrogenase, domain 2"/>
    <property type="match status" value="1"/>
</dbReference>
<dbReference type="Gene3D" id="3.40.50.720">
    <property type="entry name" value="NAD(P)-binding Rossmann-like Domain"/>
    <property type="match status" value="1"/>
</dbReference>
<dbReference type="PIRSF" id="PIRSF000103">
    <property type="entry name" value="HIBADH"/>
    <property type="match status" value="1"/>
</dbReference>
<dbReference type="InterPro" id="IPR013328">
    <property type="entry name" value="6PGD_dom2"/>
</dbReference>
<dbReference type="InterPro" id="IPR006115">
    <property type="entry name" value="6PGDH_NADP-bd"/>
</dbReference>
<dbReference type="AlphaFoldDB" id="A0A0B4XDG7"/>
<name>A0A0B4XDG7_9HYPH</name>
<keyword evidence="5" id="KW-1185">Reference proteome</keyword>
<evidence type="ECO:0000259" key="2">
    <source>
        <dbReference type="Pfam" id="PF03446"/>
    </source>
</evidence>
<reference evidence="4 5" key="1">
    <citation type="submission" date="2013-11" db="EMBL/GenBank/DDBJ databases">
        <title>Complete genome sequence of Rhizobium gallicum bv. gallicum R602.</title>
        <authorList>
            <person name="Bustos P."/>
            <person name="Santamaria R.I."/>
            <person name="Lozano L."/>
            <person name="Acosta J.L."/>
            <person name="Ormeno-Orrillo E."/>
            <person name="Rogel M.A."/>
            <person name="Romero D."/>
            <person name="Cevallos M.A."/>
            <person name="Martinez-Romero E."/>
            <person name="Gonzalez V."/>
        </authorList>
    </citation>
    <scope>NUCLEOTIDE SEQUENCE [LARGE SCALE GENOMIC DNA]</scope>
    <source>
        <strain evidence="4 5">R602</strain>
        <plasmid evidence="4 5">pRgalR602c</plasmid>
    </source>
</reference>
<accession>A0A0B4XDG7</accession>
<dbReference type="PANTHER" id="PTHR43580:SF2">
    <property type="entry name" value="CYTOKINE-LIKE NUCLEAR FACTOR N-PAC"/>
    <property type="match status" value="1"/>
</dbReference>
<evidence type="ECO:0000256" key="1">
    <source>
        <dbReference type="ARBA" id="ARBA00023002"/>
    </source>
</evidence>
<dbReference type="EMBL" id="CP006880">
    <property type="protein sequence ID" value="AJD44663.1"/>
    <property type="molecule type" value="Genomic_DNA"/>
</dbReference>
<sequence>MTSQILEFNSMTTIGFFGAGRMGASLVRTLAKSGHEVHVWNRTAAKAEALAPFGVQPRPTPEAAAAEAEIVFVNLLDYAASDAQLRKPEVTQALKGKLLVQLTSGSPKAARDTGAWATGHGIAYLDGAIMATPNVIGEPDTLILFAGSKSLYQKHERVFVALGGKSAFLSEDFGAASALDSALLGQMWGTLFGTLQALAINRAENIDADAYSTYLKLVQPVIDGAERDLMQRVHDGRDRGDDETFATIAAHNVALQHLRHINAERGLNPVLADAFDSLFTTAIQNGHVGDDFAILARFMRAP</sequence>
<dbReference type="RefSeq" id="WP_133938138.1">
    <property type="nucleotide sequence ID" value="NZ_CP006880.1"/>
</dbReference>
<dbReference type="PANTHER" id="PTHR43580">
    <property type="entry name" value="OXIDOREDUCTASE GLYR1-RELATED"/>
    <property type="match status" value="1"/>
</dbReference>
<dbReference type="EC" id="1.1.1.31" evidence="4"/>
<evidence type="ECO:0000259" key="3">
    <source>
        <dbReference type="Pfam" id="PF21761"/>
    </source>
</evidence>
<dbReference type="InterPro" id="IPR048666">
    <property type="entry name" value="RedAm-like_C"/>
</dbReference>
<feature type="domain" description="6-phosphogluconate dehydrogenase NADP-binding" evidence="2">
    <location>
        <begin position="13"/>
        <end position="165"/>
    </location>
</feature>
<organism evidence="4 5">
    <name type="scientific">Rhizobium gallicum bv. gallicum R602sp</name>
    <dbReference type="NCBI Taxonomy" id="1041138"/>
    <lineage>
        <taxon>Bacteria</taxon>
        <taxon>Pseudomonadati</taxon>
        <taxon>Pseudomonadota</taxon>
        <taxon>Alphaproteobacteria</taxon>
        <taxon>Hyphomicrobiales</taxon>
        <taxon>Rhizobiaceae</taxon>
        <taxon>Rhizobium/Agrobacterium group</taxon>
        <taxon>Rhizobium</taxon>
    </lineage>
</organism>
<dbReference type="GO" id="GO:0008442">
    <property type="term" value="F:3-hydroxyisobutyrate dehydrogenase activity"/>
    <property type="evidence" value="ECO:0007669"/>
    <property type="project" value="UniProtKB-EC"/>
</dbReference>
<gene>
    <name evidence="4" type="ORF">RGR602_PC00624</name>
</gene>
<feature type="domain" description="NADPH-dependent reductive aminase-like C-terminal" evidence="3">
    <location>
        <begin position="172"/>
        <end position="300"/>
    </location>
</feature>
<proteinExistence type="predicted"/>
<dbReference type="InterPro" id="IPR015815">
    <property type="entry name" value="HIBADH-related"/>
</dbReference>
<dbReference type="Pfam" id="PF03446">
    <property type="entry name" value="NAD_binding_2"/>
    <property type="match status" value="1"/>
</dbReference>
<dbReference type="Pfam" id="PF21761">
    <property type="entry name" value="RedAm-like_C"/>
    <property type="match status" value="1"/>
</dbReference>
<evidence type="ECO:0000313" key="5">
    <source>
        <dbReference type="Proteomes" id="UP000031368"/>
    </source>
</evidence>
<dbReference type="GO" id="GO:0050661">
    <property type="term" value="F:NADP binding"/>
    <property type="evidence" value="ECO:0007669"/>
    <property type="project" value="InterPro"/>
</dbReference>
<dbReference type="InterPro" id="IPR036291">
    <property type="entry name" value="NAD(P)-bd_dom_sf"/>
</dbReference>
<evidence type="ECO:0000313" key="4">
    <source>
        <dbReference type="EMBL" id="AJD44663.1"/>
    </source>
</evidence>
<geneLocation type="plasmid" evidence="4 5">
    <name>pRgalR602c</name>
</geneLocation>
<protein>
    <submittedName>
        <fullName evidence="4">3-hydroxyisobutyrate dehydrogenase protein</fullName>
        <ecNumber evidence="4">1.1.1.31</ecNumber>
    </submittedName>
</protein>
<keyword evidence="1 4" id="KW-0560">Oxidoreductase</keyword>
<dbReference type="Proteomes" id="UP000031368">
    <property type="component" value="Plasmid pRgalR602c"/>
</dbReference>
<dbReference type="HOGENOM" id="CLU_035117_2_1_5"/>
<dbReference type="InterPro" id="IPR051265">
    <property type="entry name" value="HIBADH-related_NP60_sf"/>
</dbReference>
<dbReference type="SUPFAM" id="SSF51735">
    <property type="entry name" value="NAD(P)-binding Rossmann-fold domains"/>
    <property type="match status" value="1"/>
</dbReference>
<keyword evidence="4" id="KW-0614">Plasmid</keyword>